<feature type="domain" description="TIR" evidence="1">
    <location>
        <begin position="22"/>
        <end position="100"/>
    </location>
</feature>
<evidence type="ECO:0000259" key="1">
    <source>
        <dbReference type="Pfam" id="PF13676"/>
    </source>
</evidence>
<keyword evidence="3" id="KW-1185">Reference proteome</keyword>
<accession>A0A6I4P476</accession>
<comment type="caution">
    <text evidence="2">The sequence shown here is derived from an EMBL/GenBank/DDBJ whole genome shotgun (WGS) entry which is preliminary data.</text>
</comment>
<evidence type="ECO:0000313" key="3">
    <source>
        <dbReference type="Proteomes" id="UP000438182"/>
    </source>
</evidence>
<protein>
    <submittedName>
        <fullName evidence="2">TIR domain-containing protein</fullName>
    </submittedName>
</protein>
<dbReference type="Proteomes" id="UP000438182">
    <property type="component" value="Unassembled WGS sequence"/>
</dbReference>
<dbReference type="InterPro" id="IPR035897">
    <property type="entry name" value="Toll_tir_struct_dom_sf"/>
</dbReference>
<name>A0A6I4P476_9MICO</name>
<gene>
    <name evidence="2" type="ORF">GB864_10990</name>
</gene>
<dbReference type="GO" id="GO:0007165">
    <property type="term" value="P:signal transduction"/>
    <property type="evidence" value="ECO:0007669"/>
    <property type="project" value="InterPro"/>
</dbReference>
<dbReference type="InterPro" id="IPR000157">
    <property type="entry name" value="TIR_dom"/>
</dbReference>
<dbReference type="Pfam" id="PF13676">
    <property type="entry name" value="TIR_2"/>
    <property type="match status" value="1"/>
</dbReference>
<dbReference type="SUPFAM" id="SSF52200">
    <property type="entry name" value="Toll/Interleukin receptor TIR domain"/>
    <property type="match status" value="1"/>
</dbReference>
<dbReference type="AlphaFoldDB" id="A0A6I4P476"/>
<evidence type="ECO:0000313" key="2">
    <source>
        <dbReference type="EMBL" id="MWB99069.1"/>
    </source>
</evidence>
<dbReference type="EMBL" id="WSTA01000046">
    <property type="protein sequence ID" value="MWB99069.1"/>
    <property type="molecule type" value="Genomic_DNA"/>
</dbReference>
<sequence>MNVVDQLRSELSGRFGAVTGRSLEIFVDRESIGWGEDWRSKIRGSVESATFFIPVITMRYFQSDACREELLAFYENAKQLGVTELILPVVLAGSARITQNDERPEVRLIEGLNYKNIEPAWLAGYQSPQWLQAVHWMVDQLAASLDRAEDALDRRVLDKSEPSDIGPVEAKASGGDVVVLGEQFTKLTPLVNNAIRDMTNFSKVAGTALKDKNLGEMSPKQQQVELVSAARLLTEPAKALRRSGEALERGGLETDAGLRAVVDELRSLENEVADAHVGKLLSSFAGVATLSESIGTVAELVQLLKVASVVNVSMRKAVDPAIRGLQSMNNALQVFESWREI</sequence>
<organism evidence="2 3">
    <name type="scientific">Agromyces seonyuensis</name>
    <dbReference type="NCBI Taxonomy" id="2662446"/>
    <lineage>
        <taxon>Bacteria</taxon>
        <taxon>Bacillati</taxon>
        <taxon>Actinomycetota</taxon>
        <taxon>Actinomycetes</taxon>
        <taxon>Micrococcales</taxon>
        <taxon>Microbacteriaceae</taxon>
        <taxon>Agromyces</taxon>
    </lineage>
</organism>
<reference evidence="2 3" key="1">
    <citation type="submission" date="2019-12" db="EMBL/GenBank/DDBJ databases">
        <authorList>
            <person name="Kim Y.S."/>
        </authorList>
    </citation>
    <scope>NUCLEOTIDE SEQUENCE [LARGE SCALE GENOMIC DNA]</scope>
    <source>
        <strain evidence="2 3">MMS17-SY077</strain>
    </source>
</reference>
<proteinExistence type="predicted"/>
<dbReference type="Gene3D" id="3.40.50.10140">
    <property type="entry name" value="Toll/interleukin-1 receptor homology (TIR) domain"/>
    <property type="match status" value="1"/>
</dbReference>